<dbReference type="HOGENOM" id="CLU_062999_3_1_4"/>
<dbReference type="PANTHER" id="PTHR30050:SF4">
    <property type="entry name" value="ATP-BINDING PROTEIN RV3427C IN INSERTION SEQUENCE-RELATED"/>
    <property type="match status" value="1"/>
</dbReference>
<organism evidence="2 3">
    <name type="scientific">Neisseria bacilliformis ATCC BAA-1200</name>
    <dbReference type="NCBI Taxonomy" id="888742"/>
    <lineage>
        <taxon>Bacteria</taxon>
        <taxon>Pseudomonadati</taxon>
        <taxon>Pseudomonadota</taxon>
        <taxon>Betaproteobacteria</taxon>
        <taxon>Neisseriales</taxon>
        <taxon>Neisseriaceae</taxon>
        <taxon>Neisseria</taxon>
    </lineage>
</organism>
<name>F2BBL4_9NEIS</name>
<evidence type="ECO:0000313" key="3">
    <source>
        <dbReference type="Proteomes" id="UP000004105"/>
    </source>
</evidence>
<feature type="domain" description="IstB-like ATP-binding" evidence="1">
    <location>
        <begin position="126"/>
        <end position="234"/>
    </location>
</feature>
<dbReference type="CDD" id="cd00009">
    <property type="entry name" value="AAA"/>
    <property type="match status" value="1"/>
</dbReference>
<dbReference type="GO" id="GO:0006260">
    <property type="term" value="P:DNA replication"/>
    <property type="evidence" value="ECO:0007669"/>
    <property type="project" value="TreeGrafter"/>
</dbReference>
<dbReference type="Pfam" id="PF01695">
    <property type="entry name" value="IstB_IS21"/>
    <property type="match status" value="1"/>
</dbReference>
<dbReference type="AlphaFoldDB" id="F2BBL4"/>
<dbReference type="EMBL" id="AFAY01000022">
    <property type="protein sequence ID" value="EGF11160.1"/>
    <property type="molecule type" value="Genomic_DNA"/>
</dbReference>
<dbReference type="InterPro" id="IPR002611">
    <property type="entry name" value="IstB_ATP-bd"/>
</dbReference>
<dbReference type="Gene3D" id="3.40.50.300">
    <property type="entry name" value="P-loop containing nucleotide triphosphate hydrolases"/>
    <property type="match status" value="1"/>
</dbReference>
<dbReference type="SUPFAM" id="SSF52540">
    <property type="entry name" value="P-loop containing nucleoside triphosphate hydrolases"/>
    <property type="match status" value="1"/>
</dbReference>
<dbReference type="Proteomes" id="UP000004105">
    <property type="component" value="Unassembled WGS sequence"/>
</dbReference>
<evidence type="ECO:0000313" key="2">
    <source>
        <dbReference type="EMBL" id="EGF11160.1"/>
    </source>
</evidence>
<gene>
    <name evidence="2" type="primary">dnaD</name>
    <name evidence="2" type="ORF">HMPREF9123_1119</name>
</gene>
<comment type="caution">
    <text evidence="2">The sequence shown here is derived from an EMBL/GenBank/DDBJ whole genome shotgun (WGS) entry which is preliminary data.</text>
</comment>
<dbReference type="OrthoDB" id="9773429at2"/>
<evidence type="ECO:0000259" key="1">
    <source>
        <dbReference type="Pfam" id="PF01695"/>
    </source>
</evidence>
<sequence length="260" mass="28780">MRTIGEMLTTNYGARQAKQQHCAEHGAYTSYSAVRGCWTGCPACVRRREADEAADYAETLRREAKRRETEARIGRAGIAPRFAGCRIDNFQTGGDEATRMRMERAKAFARDYADHFADVSANGRCAIFAGGMGTGKNHLACGIAHEVLEQGYSAVVITAAGMMQRIKDSFGGGSETAACAPYVQADLLVLDEFGAGNPTETESRLLGMVINARYEAVRPTLVLTNLTEEDWQRRIEARIRDRLRDNGGKRIPFNWPSYRQ</sequence>
<protein>
    <submittedName>
        <fullName evidence="2">DNA replication protein DnaD</fullName>
    </submittedName>
</protein>
<dbReference type="PANTHER" id="PTHR30050">
    <property type="entry name" value="CHROMOSOMAL REPLICATION INITIATOR PROTEIN DNAA"/>
    <property type="match status" value="1"/>
</dbReference>
<keyword evidence="3" id="KW-1185">Reference proteome</keyword>
<accession>F2BBL4</accession>
<dbReference type="InterPro" id="IPR027417">
    <property type="entry name" value="P-loop_NTPase"/>
</dbReference>
<proteinExistence type="predicted"/>
<dbReference type="GO" id="GO:0005524">
    <property type="term" value="F:ATP binding"/>
    <property type="evidence" value="ECO:0007669"/>
    <property type="project" value="InterPro"/>
</dbReference>
<reference evidence="2 3" key="1">
    <citation type="submission" date="2011-02" db="EMBL/GenBank/DDBJ databases">
        <authorList>
            <person name="Muzny D."/>
            <person name="Qin X."/>
            <person name="Deng J."/>
            <person name="Jiang H."/>
            <person name="Liu Y."/>
            <person name="Qu J."/>
            <person name="Song X.-Z."/>
            <person name="Zhang L."/>
            <person name="Thornton R."/>
            <person name="Coyle M."/>
            <person name="Francisco L."/>
            <person name="Jackson L."/>
            <person name="Javaid M."/>
            <person name="Korchina V."/>
            <person name="Kovar C."/>
            <person name="Mata R."/>
            <person name="Mathew T."/>
            <person name="Ngo R."/>
            <person name="Nguyen L."/>
            <person name="Nguyen N."/>
            <person name="Okwuonu G."/>
            <person name="Ongeri F."/>
            <person name="Pham C."/>
            <person name="Simmons D."/>
            <person name="Wilczek-Boney K."/>
            <person name="Hale W."/>
            <person name="Jakkamsetti A."/>
            <person name="Pham P."/>
            <person name="Ruth R."/>
            <person name="San Lucas F."/>
            <person name="Warren J."/>
            <person name="Zhang J."/>
            <person name="Zhao Z."/>
            <person name="Zhou C."/>
            <person name="Zhu D."/>
            <person name="Lee S."/>
            <person name="Bess C."/>
            <person name="Blankenburg K."/>
            <person name="Forbes L."/>
            <person name="Fu Q."/>
            <person name="Gubbala S."/>
            <person name="Hirani K."/>
            <person name="Jayaseelan J.C."/>
            <person name="Lara F."/>
            <person name="Munidasa M."/>
            <person name="Palculict T."/>
            <person name="Patil S."/>
            <person name="Pu L.-L."/>
            <person name="Saada N."/>
            <person name="Tang L."/>
            <person name="Weissenberger G."/>
            <person name="Zhu Y."/>
            <person name="Hemphill L."/>
            <person name="Shang Y."/>
            <person name="Youmans B."/>
            <person name="Ayvaz T."/>
            <person name="Ross M."/>
            <person name="Santibanez J."/>
            <person name="Aqrawi P."/>
            <person name="Gross S."/>
            <person name="Joshi V."/>
            <person name="Fowler G."/>
            <person name="Nazareth L."/>
            <person name="Reid J."/>
            <person name="Worley K."/>
            <person name="Petrosino J."/>
            <person name="Highlander S."/>
            <person name="Gibbs R."/>
        </authorList>
    </citation>
    <scope>NUCLEOTIDE SEQUENCE [LARGE SCALE GENOMIC DNA]</scope>
    <source>
        <strain evidence="2 3">ATCC BAA-1200</strain>
    </source>
</reference>